<reference evidence="2 3" key="1">
    <citation type="submission" date="2015-08" db="EMBL/GenBank/DDBJ databases">
        <title>Next Generation Sequencing and Analysis of the Genome of Puccinia sorghi L Schw, the Causal Agent of Maize Common Rust.</title>
        <authorList>
            <person name="Rochi L."/>
            <person name="Burguener G."/>
            <person name="Darino M."/>
            <person name="Turjanski A."/>
            <person name="Kreff E."/>
            <person name="Dieguez M.J."/>
            <person name="Sacco F."/>
        </authorList>
    </citation>
    <scope>NUCLEOTIDE SEQUENCE [LARGE SCALE GENOMIC DNA]</scope>
    <source>
        <strain evidence="2 3">RO10H11247</strain>
    </source>
</reference>
<feature type="region of interest" description="Disordered" evidence="1">
    <location>
        <begin position="146"/>
        <end position="177"/>
    </location>
</feature>
<feature type="compositionally biased region" description="Basic and acidic residues" evidence="1">
    <location>
        <begin position="168"/>
        <end position="177"/>
    </location>
</feature>
<evidence type="ECO:0000313" key="3">
    <source>
        <dbReference type="Proteomes" id="UP000037035"/>
    </source>
</evidence>
<proteinExistence type="predicted"/>
<dbReference type="VEuPathDB" id="FungiDB:VP01_7558g1"/>
<sequence length="177" mass="19230">LGKPLAIPRGGYNIITQESFFILLSLIDNHPILHNNSNVPQQPEMECNHDTRLWENCNLNQHKETFFSPGQVLIGDSGFPKGQSCACVQKTTPWTNAMTEEKVSPAPCGAPGLQMELSLVETMKRIFGGFSGHRRRIRQMRVVPEGDAGANRTGGAPGWFGGCAAGGPEERGGRRGS</sequence>
<evidence type="ECO:0000256" key="1">
    <source>
        <dbReference type="SAM" id="MobiDB-lite"/>
    </source>
</evidence>
<evidence type="ECO:0008006" key="4">
    <source>
        <dbReference type="Google" id="ProtNLM"/>
    </source>
</evidence>
<dbReference type="Proteomes" id="UP000037035">
    <property type="component" value="Unassembled WGS sequence"/>
</dbReference>
<organism evidence="2 3">
    <name type="scientific">Puccinia sorghi</name>
    <dbReference type="NCBI Taxonomy" id="27349"/>
    <lineage>
        <taxon>Eukaryota</taxon>
        <taxon>Fungi</taxon>
        <taxon>Dikarya</taxon>
        <taxon>Basidiomycota</taxon>
        <taxon>Pucciniomycotina</taxon>
        <taxon>Pucciniomycetes</taxon>
        <taxon>Pucciniales</taxon>
        <taxon>Pucciniaceae</taxon>
        <taxon>Puccinia</taxon>
    </lineage>
</organism>
<keyword evidence="3" id="KW-1185">Reference proteome</keyword>
<dbReference type="EMBL" id="LAVV01013003">
    <property type="protein sequence ID" value="KNZ46101.1"/>
    <property type="molecule type" value="Genomic_DNA"/>
</dbReference>
<dbReference type="AlphaFoldDB" id="A0A0L6UC46"/>
<gene>
    <name evidence="2" type="ORF">VP01_7558g1</name>
</gene>
<protein>
    <recommendedName>
        <fullName evidence="4">DDE Tnp4 domain-containing protein</fullName>
    </recommendedName>
</protein>
<name>A0A0L6UC46_9BASI</name>
<feature type="compositionally biased region" description="Gly residues" evidence="1">
    <location>
        <begin position="155"/>
        <end position="165"/>
    </location>
</feature>
<comment type="caution">
    <text evidence="2">The sequence shown here is derived from an EMBL/GenBank/DDBJ whole genome shotgun (WGS) entry which is preliminary data.</text>
</comment>
<evidence type="ECO:0000313" key="2">
    <source>
        <dbReference type="EMBL" id="KNZ46101.1"/>
    </source>
</evidence>
<feature type="non-terminal residue" evidence="2">
    <location>
        <position position="1"/>
    </location>
</feature>
<accession>A0A0L6UC46</accession>